<dbReference type="SMART" id="SM00490">
    <property type="entry name" value="HELICc"/>
    <property type="match status" value="1"/>
</dbReference>
<dbReference type="GO" id="GO:0004386">
    <property type="term" value="F:helicase activity"/>
    <property type="evidence" value="ECO:0007669"/>
    <property type="project" value="UniProtKB-KW"/>
</dbReference>
<keyword evidence="2" id="KW-0862">Zinc</keyword>
<name>A0A2W5GTW0_9SPHI</name>
<dbReference type="SMART" id="SM00487">
    <property type="entry name" value="DEXDc"/>
    <property type="match status" value="1"/>
</dbReference>
<dbReference type="InterPro" id="IPR007527">
    <property type="entry name" value="Znf_SWIM"/>
</dbReference>
<dbReference type="GO" id="GO:0016787">
    <property type="term" value="F:hydrolase activity"/>
    <property type="evidence" value="ECO:0007669"/>
    <property type="project" value="UniProtKB-KW"/>
</dbReference>
<evidence type="ECO:0000256" key="2">
    <source>
        <dbReference type="PROSITE-ProRule" id="PRU00325"/>
    </source>
</evidence>
<dbReference type="Pfam" id="PF00271">
    <property type="entry name" value="Helicase_C"/>
    <property type="match status" value="1"/>
</dbReference>
<keyword evidence="7" id="KW-0347">Helicase</keyword>
<proteinExistence type="predicted"/>
<organism evidence="7 8">
    <name type="scientific">Pseudopedobacter saltans</name>
    <dbReference type="NCBI Taxonomy" id="151895"/>
    <lineage>
        <taxon>Bacteria</taxon>
        <taxon>Pseudomonadati</taxon>
        <taxon>Bacteroidota</taxon>
        <taxon>Sphingobacteriia</taxon>
        <taxon>Sphingobacteriales</taxon>
        <taxon>Sphingobacteriaceae</taxon>
        <taxon>Pseudopedobacter</taxon>
    </lineage>
</organism>
<dbReference type="Gene3D" id="3.40.50.10810">
    <property type="entry name" value="Tandem AAA-ATPase domain"/>
    <property type="match status" value="1"/>
</dbReference>
<dbReference type="InterPro" id="IPR049730">
    <property type="entry name" value="SNF2/RAD54-like_C"/>
</dbReference>
<keyword evidence="7" id="KW-0547">Nucleotide-binding</keyword>
<accession>A0A2W5GTW0</accession>
<evidence type="ECO:0000256" key="1">
    <source>
        <dbReference type="ARBA" id="ARBA00022801"/>
    </source>
</evidence>
<dbReference type="GO" id="GO:0008270">
    <property type="term" value="F:zinc ion binding"/>
    <property type="evidence" value="ECO:0007669"/>
    <property type="project" value="UniProtKB-KW"/>
</dbReference>
<evidence type="ECO:0000259" key="4">
    <source>
        <dbReference type="PROSITE" id="PS50966"/>
    </source>
</evidence>
<dbReference type="CDD" id="cd18793">
    <property type="entry name" value="SF2_C_SNF"/>
    <property type="match status" value="1"/>
</dbReference>
<keyword evidence="2" id="KW-0479">Metal-binding</keyword>
<dbReference type="InterPro" id="IPR038718">
    <property type="entry name" value="SNF2-like_sf"/>
</dbReference>
<reference evidence="7 8" key="1">
    <citation type="submission" date="2017-11" db="EMBL/GenBank/DDBJ databases">
        <title>Infants hospitalized years apart are colonized by the same room-sourced microbial strains.</title>
        <authorList>
            <person name="Brooks B."/>
            <person name="Olm M.R."/>
            <person name="Firek B.A."/>
            <person name="Baker R."/>
            <person name="Thomas B.C."/>
            <person name="Morowitz M.J."/>
            <person name="Banfield J.F."/>
        </authorList>
    </citation>
    <scope>NUCLEOTIDE SEQUENCE [LARGE SCALE GENOMIC DNA]</scope>
    <source>
        <strain evidence="7">S2_009_000_R2_76</strain>
    </source>
</reference>
<dbReference type="SUPFAM" id="SSF52540">
    <property type="entry name" value="P-loop containing nucleoside triphosphate hydrolases"/>
    <property type="match status" value="2"/>
</dbReference>
<protein>
    <submittedName>
        <fullName evidence="7">Helicase SNF2</fullName>
    </submittedName>
</protein>
<dbReference type="Proteomes" id="UP000249645">
    <property type="component" value="Unassembled WGS sequence"/>
</dbReference>
<keyword evidence="1" id="KW-0378">Hydrolase</keyword>
<dbReference type="InterPro" id="IPR027417">
    <property type="entry name" value="P-loop_NTPase"/>
</dbReference>
<dbReference type="Pfam" id="PF04434">
    <property type="entry name" value="SWIM"/>
    <property type="match status" value="2"/>
</dbReference>
<dbReference type="AlphaFoldDB" id="A0A2W5GTW0"/>
<dbReference type="InterPro" id="IPR001650">
    <property type="entry name" value="Helicase_C-like"/>
</dbReference>
<feature type="domain" description="Helicase C-terminal" evidence="6">
    <location>
        <begin position="1090"/>
        <end position="1251"/>
    </location>
</feature>
<feature type="domain" description="SWIM-type" evidence="4">
    <location>
        <begin position="169"/>
        <end position="207"/>
    </location>
</feature>
<dbReference type="PROSITE" id="PS50966">
    <property type="entry name" value="ZF_SWIM"/>
    <property type="match status" value="2"/>
</dbReference>
<dbReference type="GO" id="GO:0005524">
    <property type="term" value="F:ATP binding"/>
    <property type="evidence" value="ECO:0007669"/>
    <property type="project" value="InterPro"/>
</dbReference>
<feature type="domain" description="Helicase ATP-binding" evidence="5">
    <location>
        <begin position="808"/>
        <end position="967"/>
    </location>
</feature>
<dbReference type="Pfam" id="PF00176">
    <property type="entry name" value="SNF2-rel_dom"/>
    <property type="match status" value="1"/>
</dbReference>
<keyword evidence="3" id="KW-0175">Coiled coil</keyword>
<evidence type="ECO:0000259" key="6">
    <source>
        <dbReference type="PROSITE" id="PS51194"/>
    </source>
</evidence>
<dbReference type="PROSITE" id="PS51192">
    <property type="entry name" value="HELICASE_ATP_BIND_1"/>
    <property type="match status" value="1"/>
</dbReference>
<evidence type="ECO:0000313" key="7">
    <source>
        <dbReference type="EMBL" id="PZP49276.1"/>
    </source>
</evidence>
<sequence length="1256" mass="145073">MALPHLIKYIYGNGLEDAIRRGKKIYNSGSVELISHDDLTETVSLRVRDDSYNTWYKVKVEKFRDESMLSVECTCPFEQGEMCRHQVAGLFYLQDLIDSNMLGEQTFIQYDQNYTVIRMKNIDIKMLRLLSDVNSYSRAEDFADAHKIKLEEAKDEKIRAIVNYNQEKFDVVIQKNEERNFDTSCNCHSDPLHPLCVHKLIVFLSLLKEKGANYFDTIRNLDKEKNKLLALYGYSLQDDIKGKFEFAIKDGKPFLRVLDTSIKRIATTSNNTASTPSYTQKTVETLEKPSDKPTVKYGVGIVLQHDNQQYPYLGIEAIEGEIDEDETEFLGKVNHVDLAKYVNTDNFSENDTQIIQQLRKLLPGEVARYLNRNSPFSGIWENIVQHPEGDALPEETRKLILDYLHPKLKKLFNISASSYFTFYIEQGKTFVTDNLEVANYSINFITPEFLVSKDGDKYEISCMTKTPLGMINVAENEMHTPLLLQVENQFYLWQKPEDILLVEKFLPDGKIIFPVSEWESSLQNFILPLSHKYNVRFDKIDKETLEDVNPQVKIVLKEKGNYLLVEPVFLYKDHEIKPDDKDKILIPSGGKLLEINRNRNAEAELIAKIENLHSGFIYPEKNSSVLALKGTEALKNNWFFLFLDATREMNVPVFGLEALKKFRFNTAKPSTKIFISSHTDWFDAKIDIRFGDQQVSVAEIKKAIAAKQQFVQLGDGTLGVLPEEWVKKYSLLFQVGQNETNQDIKLSKYHFSVIEELYEQRNEEELFFQLEEKYEKLRNNQTIEDVIPPDHLNEIMRPYQISGFQWLNYLNEVGWGGILADDMGLGKTIQTLSFLKYLQSQKEDFKALVVCPTTLMYNWANEVKKFTPDIEVYIHHGGNRSKSDLQKTKVHIIITTYGTLRSDIKVFSEINFDYIVLDESQAIKNPSSKIAKAVALLKAGNRLCLSGTPLQNNTFDIYAQMNFLNPGLLGSIDFFKQQFAIPIDKFGEKEQKDHLRKLLYPFILRRTKEQVAKDLPEKTETILFCEMDKEQRHIYDAYRNDYRNKIMGVIEAQGIQKSQLTILQGLMRLRQICDSPAILKSENYPNKSIKLEEIERQIEENVGDHKTLIFSQFLGMLGLIRNKLEELGITYEYFDGSTTAPDREKAIQNFQNNPECRVFLISLKAGGVGLNLTAADYVYLVDPWWNPAVEQQAIDRTHRIGQTQNIFAYRLICTNTVEDKILQLQERKRALANELISDDASFVKSLTKEDIEYLFS</sequence>
<keyword evidence="2" id="KW-0863">Zinc-finger</keyword>
<feature type="domain" description="SWIM-type" evidence="4">
    <location>
        <begin position="56"/>
        <end position="94"/>
    </location>
</feature>
<evidence type="ECO:0000313" key="8">
    <source>
        <dbReference type="Proteomes" id="UP000249645"/>
    </source>
</evidence>
<keyword evidence="7" id="KW-0067">ATP-binding</keyword>
<dbReference type="PROSITE" id="PS51194">
    <property type="entry name" value="HELICASE_CTER"/>
    <property type="match status" value="1"/>
</dbReference>
<dbReference type="PANTHER" id="PTHR10799">
    <property type="entry name" value="SNF2/RAD54 HELICASE FAMILY"/>
    <property type="match status" value="1"/>
</dbReference>
<dbReference type="InterPro" id="IPR000330">
    <property type="entry name" value="SNF2_N"/>
</dbReference>
<evidence type="ECO:0000256" key="3">
    <source>
        <dbReference type="SAM" id="Coils"/>
    </source>
</evidence>
<dbReference type="EMBL" id="QFOI01000119">
    <property type="protein sequence ID" value="PZP49276.1"/>
    <property type="molecule type" value="Genomic_DNA"/>
</dbReference>
<dbReference type="CDD" id="cd18012">
    <property type="entry name" value="DEXQc_arch_SWI2_SNF2"/>
    <property type="match status" value="1"/>
</dbReference>
<evidence type="ECO:0000259" key="5">
    <source>
        <dbReference type="PROSITE" id="PS51192"/>
    </source>
</evidence>
<feature type="coiled-coil region" evidence="3">
    <location>
        <begin position="136"/>
        <end position="167"/>
    </location>
</feature>
<gene>
    <name evidence="7" type="ORF">DI598_08270</name>
</gene>
<dbReference type="InterPro" id="IPR014001">
    <property type="entry name" value="Helicase_ATP-bd"/>
</dbReference>
<dbReference type="Gene3D" id="3.40.50.300">
    <property type="entry name" value="P-loop containing nucleotide triphosphate hydrolases"/>
    <property type="match status" value="1"/>
</dbReference>
<comment type="caution">
    <text evidence="7">The sequence shown here is derived from an EMBL/GenBank/DDBJ whole genome shotgun (WGS) entry which is preliminary data.</text>
</comment>